<protein>
    <submittedName>
        <fullName evidence="1">Uncharacterized protein</fullName>
    </submittedName>
</protein>
<comment type="caution">
    <text evidence="1">The sequence shown here is derived from an EMBL/GenBank/DDBJ whole genome shotgun (WGS) entry which is preliminary data.</text>
</comment>
<reference evidence="1 2" key="1">
    <citation type="submission" date="2020-06" db="EMBL/GenBank/DDBJ databases">
        <title>WGS assembly of Ceratodon purpureus strain R40.</title>
        <authorList>
            <person name="Carey S.B."/>
            <person name="Jenkins J."/>
            <person name="Shu S."/>
            <person name="Lovell J.T."/>
            <person name="Sreedasyam A."/>
            <person name="Maumus F."/>
            <person name="Tiley G.P."/>
            <person name="Fernandez-Pozo N."/>
            <person name="Barry K."/>
            <person name="Chen C."/>
            <person name="Wang M."/>
            <person name="Lipzen A."/>
            <person name="Daum C."/>
            <person name="Saski C.A."/>
            <person name="Payton A.C."/>
            <person name="Mcbreen J.C."/>
            <person name="Conrad R.E."/>
            <person name="Kollar L.M."/>
            <person name="Olsson S."/>
            <person name="Huttunen S."/>
            <person name="Landis J.B."/>
            <person name="Wickett N.J."/>
            <person name="Johnson M.G."/>
            <person name="Rensing S.A."/>
            <person name="Grimwood J."/>
            <person name="Schmutz J."/>
            <person name="Mcdaniel S.F."/>
        </authorList>
    </citation>
    <scope>NUCLEOTIDE SEQUENCE [LARGE SCALE GENOMIC DNA]</scope>
    <source>
        <strain evidence="1 2">R40</strain>
    </source>
</reference>
<organism evidence="1 2">
    <name type="scientific">Ceratodon purpureus</name>
    <name type="common">Fire moss</name>
    <name type="synonym">Dicranum purpureum</name>
    <dbReference type="NCBI Taxonomy" id="3225"/>
    <lineage>
        <taxon>Eukaryota</taxon>
        <taxon>Viridiplantae</taxon>
        <taxon>Streptophyta</taxon>
        <taxon>Embryophyta</taxon>
        <taxon>Bryophyta</taxon>
        <taxon>Bryophytina</taxon>
        <taxon>Bryopsida</taxon>
        <taxon>Dicranidae</taxon>
        <taxon>Pseudoditrichales</taxon>
        <taxon>Ditrichaceae</taxon>
        <taxon>Ceratodon</taxon>
    </lineage>
</organism>
<dbReference type="AlphaFoldDB" id="A0A8T0HEA7"/>
<evidence type="ECO:0000313" key="2">
    <source>
        <dbReference type="Proteomes" id="UP000822688"/>
    </source>
</evidence>
<proteinExistence type="predicted"/>
<gene>
    <name evidence="1" type="ORF">KC19_6G080000</name>
</gene>
<dbReference type="Proteomes" id="UP000822688">
    <property type="component" value="Chromosome 6"/>
</dbReference>
<evidence type="ECO:0000313" key="1">
    <source>
        <dbReference type="EMBL" id="KAG0569285.1"/>
    </source>
</evidence>
<name>A0A8T0HEA7_CERPU</name>
<keyword evidence="2" id="KW-1185">Reference proteome</keyword>
<dbReference type="EMBL" id="CM026427">
    <property type="protein sequence ID" value="KAG0569285.1"/>
    <property type="molecule type" value="Genomic_DNA"/>
</dbReference>
<accession>A0A8T0HEA7</accession>
<sequence>MITIFRIKHTSLIMLERGSGSGFIPLLKIDTWLCVYLSVFGETRVLGDIIHNCQVPLGGVSATSDRLSDVCVFKTSSSGSDLTINIITGF</sequence>